<dbReference type="InterPro" id="IPR020317">
    <property type="entry name" value="Uncharacterised_YjbD"/>
</dbReference>
<dbReference type="EMBL" id="AQGQ01000113">
    <property type="protein sequence ID" value="EOD54357.1"/>
    <property type="molecule type" value="Genomic_DNA"/>
</dbReference>
<evidence type="ECO:0000313" key="1">
    <source>
        <dbReference type="EMBL" id="EOD54357.1"/>
    </source>
</evidence>
<proteinExistence type="predicted"/>
<gene>
    <name evidence="1" type="ORF">G113_14731</name>
</gene>
<dbReference type="Proteomes" id="UP000013526">
    <property type="component" value="Unassembled WGS sequence"/>
</dbReference>
<dbReference type="AlphaFoldDB" id="R1F3D4"/>
<reference evidence="1 2" key="1">
    <citation type="journal article" date="2013" name="Genome Announc.">
        <title>Draft Genome Sequence of Aeromonas molluscorum Strain 848TT, Isolated from Bivalve Molluscs.</title>
        <authorList>
            <person name="Spataro N."/>
            <person name="Farfan M."/>
            <person name="Albarral V."/>
            <person name="Sanglas A."/>
            <person name="Loren J.G."/>
            <person name="Fuste M.C."/>
            <person name="Bosch E."/>
        </authorList>
    </citation>
    <scope>NUCLEOTIDE SEQUENCE [LARGE SCALE GENOMIC DNA]</scope>
    <source>
        <strain evidence="1 2">848</strain>
    </source>
</reference>
<comment type="caution">
    <text evidence="1">The sequence shown here is derived from an EMBL/GenBank/DDBJ whole genome shotgun (WGS) entry which is preliminary data.</text>
</comment>
<dbReference type="PATRIC" id="fig|1268236.3.peg.2891"/>
<organism evidence="1 2">
    <name type="scientific">Aeromonas molluscorum 848</name>
    <dbReference type="NCBI Taxonomy" id="1268236"/>
    <lineage>
        <taxon>Bacteria</taxon>
        <taxon>Pseudomonadati</taxon>
        <taxon>Pseudomonadota</taxon>
        <taxon>Gammaproteobacteria</taxon>
        <taxon>Aeromonadales</taxon>
        <taxon>Aeromonadaceae</taxon>
        <taxon>Aeromonas</taxon>
    </lineage>
</organism>
<keyword evidence="2" id="KW-1185">Reference proteome</keyword>
<protein>
    <recommendedName>
        <fullName evidence="3">DUF3811 domain-containing protein</fullName>
    </recommendedName>
</protein>
<sequence length="89" mass="10172">MKDLTDKEKADIAQLLQKAQANADHPLTNGERNKIREEGRLKVVADRAEAAKEASRLAREKAKERARNQVLPETFSWIDSVSDKFRGRR</sequence>
<evidence type="ECO:0000313" key="2">
    <source>
        <dbReference type="Proteomes" id="UP000013526"/>
    </source>
</evidence>
<name>R1F3D4_9GAMM</name>
<evidence type="ECO:0008006" key="3">
    <source>
        <dbReference type="Google" id="ProtNLM"/>
    </source>
</evidence>
<dbReference type="Pfam" id="PF11656">
    <property type="entry name" value="DUF3811"/>
    <property type="match status" value="1"/>
</dbReference>
<accession>R1F3D4</accession>